<evidence type="ECO:0000313" key="5">
    <source>
        <dbReference type="EMBL" id="TCO49502.1"/>
    </source>
</evidence>
<sequence length="268" mass="29777">MTDRLGNVAEPTDIPMTAAQLAERLEGAIVAQVWKPGAKLESERQLAERYRIGRPAVRETLRRLQERGLIVVQPGRGSFVRELHATHGTASAELMTRRGQITARQLARARQMLESESAALAAENRTDEELERMRRLLASFDAASDVTVMAEFDLAFHEAIMVASGNVVLQIMFGSIRNLTHGIMLRSLTDRRVRDAGAPIHHTVFDAIEARDPDRARAAMLEHLHLAETHYGTDIDQPLADVLRRRADHLPEVADALLNASTSVENTD</sequence>
<evidence type="ECO:0000259" key="4">
    <source>
        <dbReference type="PROSITE" id="PS50949"/>
    </source>
</evidence>
<organism evidence="5 6">
    <name type="scientific">Kribbella antiqua</name>
    <dbReference type="NCBI Taxonomy" id="2512217"/>
    <lineage>
        <taxon>Bacteria</taxon>
        <taxon>Bacillati</taxon>
        <taxon>Actinomycetota</taxon>
        <taxon>Actinomycetes</taxon>
        <taxon>Propionibacteriales</taxon>
        <taxon>Kribbellaceae</taxon>
        <taxon>Kribbella</taxon>
    </lineage>
</organism>
<keyword evidence="6" id="KW-1185">Reference proteome</keyword>
<dbReference type="PANTHER" id="PTHR43537:SF5">
    <property type="entry name" value="UXU OPERON TRANSCRIPTIONAL REGULATOR"/>
    <property type="match status" value="1"/>
</dbReference>
<accession>A0A4R2IX88</accession>
<evidence type="ECO:0000256" key="2">
    <source>
        <dbReference type="ARBA" id="ARBA00023125"/>
    </source>
</evidence>
<dbReference type="Gene3D" id="1.20.120.530">
    <property type="entry name" value="GntR ligand-binding domain-like"/>
    <property type="match status" value="1"/>
</dbReference>
<dbReference type="Gene3D" id="1.10.10.10">
    <property type="entry name" value="Winged helix-like DNA-binding domain superfamily/Winged helix DNA-binding domain"/>
    <property type="match status" value="1"/>
</dbReference>
<dbReference type="InterPro" id="IPR000524">
    <property type="entry name" value="Tscrpt_reg_HTH_GntR"/>
</dbReference>
<name>A0A4R2IX88_9ACTN</name>
<dbReference type="EMBL" id="SLWR01000003">
    <property type="protein sequence ID" value="TCO49502.1"/>
    <property type="molecule type" value="Genomic_DNA"/>
</dbReference>
<protein>
    <submittedName>
        <fullName evidence="5">GntR family transcriptional repressor for pyruvate dehydrogenase complex</fullName>
    </submittedName>
</protein>
<dbReference type="Pfam" id="PF00392">
    <property type="entry name" value="GntR"/>
    <property type="match status" value="1"/>
</dbReference>
<keyword evidence="5" id="KW-0670">Pyruvate</keyword>
<evidence type="ECO:0000313" key="6">
    <source>
        <dbReference type="Proteomes" id="UP000295573"/>
    </source>
</evidence>
<gene>
    <name evidence="5" type="ORF">EV646_103484</name>
</gene>
<dbReference type="SUPFAM" id="SSF48008">
    <property type="entry name" value="GntR ligand-binding domain-like"/>
    <property type="match status" value="1"/>
</dbReference>
<dbReference type="InterPro" id="IPR011711">
    <property type="entry name" value="GntR_C"/>
</dbReference>
<dbReference type="PRINTS" id="PR00035">
    <property type="entry name" value="HTHGNTR"/>
</dbReference>
<evidence type="ECO:0000256" key="3">
    <source>
        <dbReference type="ARBA" id="ARBA00023163"/>
    </source>
</evidence>
<dbReference type="GO" id="GO:0003700">
    <property type="term" value="F:DNA-binding transcription factor activity"/>
    <property type="evidence" value="ECO:0007669"/>
    <property type="project" value="InterPro"/>
</dbReference>
<dbReference type="AlphaFoldDB" id="A0A4R2IX88"/>
<dbReference type="CDD" id="cd07377">
    <property type="entry name" value="WHTH_GntR"/>
    <property type="match status" value="1"/>
</dbReference>
<reference evidence="5 6" key="1">
    <citation type="journal article" date="2015" name="Stand. Genomic Sci.">
        <title>Genomic Encyclopedia of Bacterial and Archaeal Type Strains, Phase III: the genomes of soil and plant-associated and newly described type strains.</title>
        <authorList>
            <person name="Whitman W.B."/>
            <person name="Woyke T."/>
            <person name="Klenk H.P."/>
            <person name="Zhou Y."/>
            <person name="Lilburn T.G."/>
            <person name="Beck B.J."/>
            <person name="De Vos P."/>
            <person name="Vandamme P."/>
            <person name="Eisen J.A."/>
            <person name="Garrity G."/>
            <person name="Hugenholtz P."/>
            <person name="Kyrpides N.C."/>
        </authorList>
    </citation>
    <scope>NUCLEOTIDE SEQUENCE [LARGE SCALE GENOMIC DNA]</scope>
    <source>
        <strain evidence="5 6">VKM Ac-2541</strain>
    </source>
</reference>
<proteinExistence type="predicted"/>
<comment type="caution">
    <text evidence="5">The sequence shown here is derived from an EMBL/GenBank/DDBJ whole genome shotgun (WGS) entry which is preliminary data.</text>
</comment>
<dbReference type="SUPFAM" id="SSF46785">
    <property type="entry name" value="Winged helix' DNA-binding domain"/>
    <property type="match status" value="1"/>
</dbReference>
<keyword evidence="2" id="KW-0238">DNA-binding</keyword>
<feature type="domain" description="HTH gntR-type" evidence="4">
    <location>
        <begin position="15"/>
        <end position="83"/>
    </location>
</feature>
<dbReference type="PROSITE" id="PS50949">
    <property type="entry name" value="HTH_GNTR"/>
    <property type="match status" value="1"/>
</dbReference>
<dbReference type="Pfam" id="PF07729">
    <property type="entry name" value="FCD"/>
    <property type="match status" value="1"/>
</dbReference>
<evidence type="ECO:0000256" key="1">
    <source>
        <dbReference type="ARBA" id="ARBA00023015"/>
    </source>
</evidence>
<dbReference type="InterPro" id="IPR036388">
    <property type="entry name" value="WH-like_DNA-bd_sf"/>
</dbReference>
<dbReference type="SMART" id="SM00895">
    <property type="entry name" value="FCD"/>
    <property type="match status" value="1"/>
</dbReference>
<dbReference type="GO" id="GO:0003677">
    <property type="term" value="F:DNA binding"/>
    <property type="evidence" value="ECO:0007669"/>
    <property type="project" value="UniProtKB-KW"/>
</dbReference>
<keyword evidence="1" id="KW-0805">Transcription regulation</keyword>
<dbReference type="InterPro" id="IPR008920">
    <property type="entry name" value="TF_FadR/GntR_C"/>
</dbReference>
<dbReference type="Proteomes" id="UP000295573">
    <property type="component" value="Unassembled WGS sequence"/>
</dbReference>
<dbReference type="InterPro" id="IPR036390">
    <property type="entry name" value="WH_DNA-bd_sf"/>
</dbReference>
<dbReference type="SMART" id="SM00345">
    <property type="entry name" value="HTH_GNTR"/>
    <property type="match status" value="1"/>
</dbReference>
<dbReference type="PANTHER" id="PTHR43537">
    <property type="entry name" value="TRANSCRIPTIONAL REGULATOR, GNTR FAMILY"/>
    <property type="match status" value="1"/>
</dbReference>
<keyword evidence="3" id="KW-0804">Transcription</keyword>